<protein>
    <recommendedName>
        <fullName evidence="7">RING-type domain-containing protein</fullName>
    </recommendedName>
</protein>
<sequence length="145" mass="13912">MPNCNVCRQALLDHAIAQLPCGHVCHNHCVAHAGEAKCQTCGLKLLATLTVGGAVVATAALPVVAPAALGVVGFGSAGPVAGTYATAIHAGIGNVAAGSLFASCQSVAMGGAIPTLWSATAAAFGGAAGAGAGALRLRDGGELEQ</sequence>
<dbReference type="EMBL" id="KB468113">
    <property type="protein sequence ID" value="PCH41777.1"/>
    <property type="molecule type" value="Genomic_DNA"/>
</dbReference>
<dbReference type="Pfam" id="PF06140">
    <property type="entry name" value="Ifi-6-16"/>
    <property type="match status" value="1"/>
</dbReference>
<keyword evidence="4" id="KW-1133">Transmembrane helix</keyword>
<keyword evidence="9" id="KW-1185">Reference proteome</keyword>
<keyword evidence="3" id="KW-0812">Transmembrane</keyword>
<dbReference type="PANTHER" id="PTHR16932">
    <property type="entry name" value="INTERFERON ALPHA-INDUCIBLE PROTEIN 27"/>
    <property type="match status" value="1"/>
</dbReference>
<dbReference type="GO" id="GO:0008270">
    <property type="term" value="F:zinc ion binding"/>
    <property type="evidence" value="ECO:0007669"/>
    <property type="project" value="UniProtKB-KW"/>
</dbReference>
<accession>A0A2H3K026</accession>
<feature type="domain" description="RING-type" evidence="7">
    <location>
        <begin position="4"/>
        <end position="41"/>
    </location>
</feature>
<organism evidence="8 9">
    <name type="scientific">Wolfiporia cocos (strain MD-104)</name>
    <name type="common">Brown rot fungus</name>
    <dbReference type="NCBI Taxonomy" id="742152"/>
    <lineage>
        <taxon>Eukaryota</taxon>
        <taxon>Fungi</taxon>
        <taxon>Dikarya</taxon>
        <taxon>Basidiomycota</taxon>
        <taxon>Agaricomycotina</taxon>
        <taxon>Agaricomycetes</taxon>
        <taxon>Polyporales</taxon>
        <taxon>Phaeolaceae</taxon>
        <taxon>Wolfiporia</taxon>
    </lineage>
</organism>
<dbReference type="GO" id="GO:0016020">
    <property type="term" value="C:membrane"/>
    <property type="evidence" value="ECO:0007669"/>
    <property type="project" value="UniProtKB-SubCell"/>
</dbReference>
<keyword evidence="5" id="KW-0472">Membrane</keyword>
<evidence type="ECO:0000259" key="7">
    <source>
        <dbReference type="PROSITE" id="PS50089"/>
    </source>
</evidence>
<proteinExistence type="inferred from homology"/>
<dbReference type="Proteomes" id="UP000218811">
    <property type="component" value="Unassembled WGS sequence"/>
</dbReference>
<dbReference type="OMA" id="TYATAIH"/>
<evidence type="ECO:0000256" key="2">
    <source>
        <dbReference type="ARBA" id="ARBA00007262"/>
    </source>
</evidence>
<evidence type="ECO:0000256" key="4">
    <source>
        <dbReference type="ARBA" id="ARBA00022989"/>
    </source>
</evidence>
<dbReference type="InterPro" id="IPR009311">
    <property type="entry name" value="IFI6/IFI27-like"/>
</dbReference>
<gene>
    <name evidence="8" type="ORF">WOLCODRAFT_143751</name>
</gene>
<dbReference type="PROSITE" id="PS50089">
    <property type="entry name" value="ZF_RING_2"/>
    <property type="match status" value="1"/>
</dbReference>
<comment type="similarity">
    <text evidence="2">Belongs to the IFI6/IFI27 family.</text>
</comment>
<evidence type="ECO:0000256" key="5">
    <source>
        <dbReference type="ARBA" id="ARBA00023136"/>
    </source>
</evidence>
<dbReference type="STRING" id="742152.A0A2H3K026"/>
<evidence type="ECO:0000256" key="6">
    <source>
        <dbReference type="PROSITE-ProRule" id="PRU00175"/>
    </source>
</evidence>
<keyword evidence="6" id="KW-0479">Metal-binding</keyword>
<keyword evidence="6" id="KW-0862">Zinc</keyword>
<reference evidence="8 9" key="1">
    <citation type="journal article" date="2012" name="Science">
        <title>The Paleozoic origin of enzymatic lignin decomposition reconstructed from 31 fungal genomes.</title>
        <authorList>
            <person name="Floudas D."/>
            <person name="Binder M."/>
            <person name="Riley R."/>
            <person name="Barry K."/>
            <person name="Blanchette R.A."/>
            <person name="Henrissat B."/>
            <person name="Martinez A.T."/>
            <person name="Otillar R."/>
            <person name="Spatafora J.W."/>
            <person name="Yadav J.S."/>
            <person name="Aerts A."/>
            <person name="Benoit I."/>
            <person name="Boyd A."/>
            <person name="Carlson A."/>
            <person name="Copeland A."/>
            <person name="Coutinho P.M."/>
            <person name="de Vries R.P."/>
            <person name="Ferreira P."/>
            <person name="Findley K."/>
            <person name="Foster B."/>
            <person name="Gaskell J."/>
            <person name="Glotzer D."/>
            <person name="Gorecki P."/>
            <person name="Heitman J."/>
            <person name="Hesse C."/>
            <person name="Hori C."/>
            <person name="Igarashi K."/>
            <person name="Jurgens J.A."/>
            <person name="Kallen N."/>
            <person name="Kersten P."/>
            <person name="Kohler A."/>
            <person name="Kuees U."/>
            <person name="Kumar T.K.A."/>
            <person name="Kuo A."/>
            <person name="LaButti K."/>
            <person name="Larrondo L.F."/>
            <person name="Lindquist E."/>
            <person name="Ling A."/>
            <person name="Lombard V."/>
            <person name="Lucas S."/>
            <person name="Lundell T."/>
            <person name="Martin R."/>
            <person name="McLaughlin D.J."/>
            <person name="Morgenstern I."/>
            <person name="Morin E."/>
            <person name="Murat C."/>
            <person name="Nagy L.G."/>
            <person name="Nolan M."/>
            <person name="Ohm R.A."/>
            <person name="Patyshakuliyeva A."/>
            <person name="Rokas A."/>
            <person name="Ruiz-Duenas F.J."/>
            <person name="Sabat G."/>
            <person name="Salamov A."/>
            <person name="Samejima M."/>
            <person name="Schmutz J."/>
            <person name="Slot J.C."/>
            <person name="St John F."/>
            <person name="Stenlid J."/>
            <person name="Sun H."/>
            <person name="Sun S."/>
            <person name="Syed K."/>
            <person name="Tsang A."/>
            <person name="Wiebenga A."/>
            <person name="Young D."/>
            <person name="Pisabarro A."/>
            <person name="Eastwood D.C."/>
            <person name="Martin F."/>
            <person name="Cullen D."/>
            <person name="Grigoriev I.V."/>
            <person name="Hibbett D.S."/>
        </authorList>
    </citation>
    <scope>NUCLEOTIDE SEQUENCE [LARGE SCALE GENOMIC DNA]</scope>
    <source>
        <strain evidence="8 9">MD-104</strain>
    </source>
</reference>
<evidence type="ECO:0000256" key="3">
    <source>
        <dbReference type="ARBA" id="ARBA00022692"/>
    </source>
</evidence>
<dbReference type="InterPro" id="IPR001841">
    <property type="entry name" value="Znf_RING"/>
</dbReference>
<dbReference type="AlphaFoldDB" id="A0A2H3K026"/>
<comment type="subcellular location">
    <subcellularLocation>
        <location evidence="1">Membrane</location>
        <topology evidence="1">Multi-pass membrane protein</topology>
    </subcellularLocation>
</comment>
<dbReference type="InterPro" id="IPR038213">
    <property type="entry name" value="IFI6/IFI27-like_sf"/>
</dbReference>
<dbReference type="OrthoDB" id="440424at2759"/>
<evidence type="ECO:0000313" key="9">
    <source>
        <dbReference type="Proteomes" id="UP000218811"/>
    </source>
</evidence>
<name>A0A2H3K026_WOLCO</name>
<evidence type="ECO:0000313" key="8">
    <source>
        <dbReference type="EMBL" id="PCH41777.1"/>
    </source>
</evidence>
<keyword evidence="6" id="KW-0863">Zinc-finger</keyword>
<evidence type="ECO:0000256" key="1">
    <source>
        <dbReference type="ARBA" id="ARBA00004141"/>
    </source>
</evidence>
<dbReference type="PANTHER" id="PTHR16932:SF18">
    <property type="entry name" value="INTERFERON, ALPHA-INDUCIBLE PROTEIN 27-LIKE 2"/>
    <property type="match status" value="1"/>
</dbReference>
<dbReference type="Gene3D" id="6.10.110.10">
    <property type="match status" value="1"/>
</dbReference>